<dbReference type="Proteomes" id="UP000821853">
    <property type="component" value="Chromosome 3"/>
</dbReference>
<accession>A0A9J6G4R7</accession>
<protein>
    <recommendedName>
        <fullName evidence="9">Peptidase C1A papain C-terminal domain-containing protein</fullName>
    </recommendedName>
</protein>
<proteinExistence type="inferred from homology"/>
<evidence type="ECO:0000256" key="5">
    <source>
        <dbReference type="ARBA" id="ARBA00022807"/>
    </source>
</evidence>
<dbReference type="AlphaFoldDB" id="A0A9J6G4R7"/>
<evidence type="ECO:0000313" key="10">
    <source>
        <dbReference type="EMBL" id="KAH9370253.1"/>
    </source>
</evidence>
<dbReference type="InterPro" id="IPR025660">
    <property type="entry name" value="Pept_his_AS"/>
</dbReference>
<dbReference type="Gene3D" id="3.90.70.10">
    <property type="entry name" value="Cysteine proteinases"/>
    <property type="match status" value="1"/>
</dbReference>
<evidence type="ECO:0000256" key="6">
    <source>
        <dbReference type="ARBA" id="ARBA00023145"/>
    </source>
</evidence>
<dbReference type="SMART" id="SM00645">
    <property type="entry name" value="Pept_C1"/>
    <property type="match status" value="1"/>
</dbReference>
<comment type="similarity">
    <text evidence="1">Belongs to the peptidase C1 family.</text>
</comment>
<feature type="domain" description="Peptidase C1A papain C-terminal" evidence="9">
    <location>
        <begin position="85"/>
        <end position="333"/>
    </location>
</feature>
<keyword evidence="4" id="KW-0378">Hydrolase</keyword>
<dbReference type="PANTHER" id="PTHR12411">
    <property type="entry name" value="CYSTEINE PROTEASE FAMILY C1-RELATED"/>
    <property type="match status" value="1"/>
</dbReference>
<feature type="signal peptide" evidence="8">
    <location>
        <begin position="1"/>
        <end position="17"/>
    </location>
</feature>
<reference evidence="10 11" key="1">
    <citation type="journal article" date="2020" name="Cell">
        <title>Large-Scale Comparative Analyses of Tick Genomes Elucidate Their Genetic Diversity and Vector Capacities.</title>
        <authorList>
            <consortium name="Tick Genome and Microbiome Consortium (TIGMIC)"/>
            <person name="Jia N."/>
            <person name="Wang J."/>
            <person name="Shi W."/>
            <person name="Du L."/>
            <person name="Sun Y."/>
            <person name="Zhan W."/>
            <person name="Jiang J.F."/>
            <person name="Wang Q."/>
            <person name="Zhang B."/>
            <person name="Ji P."/>
            <person name="Bell-Sakyi L."/>
            <person name="Cui X.M."/>
            <person name="Yuan T.T."/>
            <person name="Jiang B.G."/>
            <person name="Yang W.F."/>
            <person name="Lam T.T."/>
            <person name="Chang Q.C."/>
            <person name="Ding S.J."/>
            <person name="Wang X.J."/>
            <person name="Zhu J.G."/>
            <person name="Ruan X.D."/>
            <person name="Zhao L."/>
            <person name="Wei J.T."/>
            <person name="Ye R.Z."/>
            <person name="Que T.C."/>
            <person name="Du C.H."/>
            <person name="Zhou Y.H."/>
            <person name="Cheng J.X."/>
            <person name="Dai P.F."/>
            <person name="Guo W.B."/>
            <person name="Han X.H."/>
            <person name="Huang E.J."/>
            <person name="Li L.F."/>
            <person name="Wei W."/>
            <person name="Gao Y.C."/>
            <person name="Liu J.Z."/>
            <person name="Shao H.Z."/>
            <person name="Wang X."/>
            <person name="Wang C.C."/>
            <person name="Yang T.C."/>
            <person name="Huo Q.B."/>
            <person name="Li W."/>
            <person name="Chen H.Y."/>
            <person name="Chen S.E."/>
            <person name="Zhou L.G."/>
            <person name="Ni X.B."/>
            <person name="Tian J.H."/>
            <person name="Sheng Y."/>
            <person name="Liu T."/>
            <person name="Pan Y.S."/>
            <person name="Xia L.Y."/>
            <person name="Li J."/>
            <person name="Zhao F."/>
            <person name="Cao W.C."/>
        </authorList>
    </citation>
    <scope>NUCLEOTIDE SEQUENCE [LARGE SCALE GENOMIC DNA]</scope>
    <source>
        <strain evidence="10">HaeL-2018</strain>
    </source>
</reference>
<feature type="chain" id="PRO_5039931554" description="Peptidase C1A papain C-terminal domain-containing protein" evidence="8">
    <location>
        <begin position="18"/>
        <end position="336"/>
    </location>
</feature>
<keyword evidence="7" id="KW-1015">Disulfide bond</keyword>
<evidence type="ECO:0000256" key="4">
    <source>
        <dbReference type="ARBA" id="ARBA00022801"/>
    </source>
</evidence>
<keyword evidence="2" id="KW-0645">Protease</keyword>
<dbReference type="SUPFAM" id="SSF54001">
    <property type="entry name" value="Cysteine proteinases"/>
    <property type="match status" value="1"/>
</dbReference>
<evidence type="ECO:0000256" key="8">
    <source>
        <dbReference type="SAM" id="SignalP"/>
    </source>
</evidence>
<keyword evidence="5" id="KW-0788">Thiol protease</keyword>
<organism evidence="10 11">
    <name type="scientific">Haemaphysalis longicornis</name>
    <name type="common">Bush tick</name>
    <dbReference type="NCBI Taxonomy" id="44386"/>
    <lineage>
        <taxon>Eukaryota</taxon>
        <taxon>Metazoa</taxon>
        <taxon>Ecdysozoa</taxon>
        <taxon>Arthropoda</taxon>
        <taxon>Chelicerata</taxon>
        <taxon>Arachnida</taxon>
        <taxon>Acari</taxon>
        <taxon>Parasitiformes</taxon>
        <taxon>Ixodida</taxon>
        <taxon>Ixodoidea</taxon>
        <taxon>Ixodidae</taxon>
        <taxon>Haemaphysalinae</taxon>
        <taxon>Haemaphysalis</taxon>
    </lineage>
</organism>
<dbReference type="InterPro" id="IPR025661">
    <property type="entry name" value="Pept_asp_AS"/>
</dbReference>
<dbReference type="Pfam" id="PF00112">
    <property type="entry name" value="Peptidase_C1"/>
    <property type="match status" value="1"/>
</dbReference>
<name>A0A9J6G4R7_HAELO</name>
<sequence>MLKLLLVCALFGVVAQSRKVHPASLRPLSDEMINFINQLNTTWKAGRNFDKNVPLEYVKGLMGVPLDNNNYGLPTYYHKVIPKDLPESFDARKQWPNCRSIGLIRDQSTCGSCWAFGAVEAISDRICIHTKGKIQVNISAEDLLTCCRSCGSGCNGGYPSAAWEYYKEQGLVTGGLYGTDDGCQPYYFPPCEHHTKGKLPPCKGSKPTPRCLHTCRKGYEKTYSDDKHFGKKVYSISMDQEQIKTEIFKNGPVEADFLVYADFPSYKSGVYQHQSKQILGGHAIRILGWGTENGTPYWLVANSWNPDWGDNGYFKILRGKNECGIEGDINAGIPRE</sequence>
<dbReference type="EMBL" id="JABSTR010000005">
    <property type="protein sequence ID" value="KAH9370253.1"/>
    <property type="molecule type" value="Genomic_DNA"/>
</dbReference>
<gene>
    <name evidence="10" type="ORF">HPB48_007410</name>
</gene>
<dbReference type="OrthoDB" id="640249at2759"/>
<dbReference type="VEuPathDB" id="VectorBase:HLOH_055289"/>
<dbReference type="CDD" id="cd02620">
    <property type="entry name" value="Peptidase_C1A_CathepsinB"/>
    <property type="match status" value="1"/>
</dbReference>
<dbReference type="PROSITE" id="PS00139">
    <property type="entry name" value="THIOL_PROTEASE_CYS"/>
    <property type="match status" value="1"/>
</dbReference>
<dbReference type="PROSITE" id="PS00639">
    <property type="entry name" value="THIOL_PROTEASE_HIS"/>
    <property type="match status" value="1"/>
</dbReference>
<dbReference type="InterPro" id="IPR000169">
    <property type="entry name" value="Pept_cys_AS"/>
</dbReference>
<keyword evidence="6" id="KW-0865">Zymogen</keyword>
<evidence type="ECO:0000256" key="3">
    <source>
        <dbReference type="ARBA" id="ARBA00022729"/>
    </source>
</evidence>
<dbReference type="InterPro" id="IPR000668">
    <property type="entry name" value="Peptidase_C1A_C"/>
</dbReference>
<dbReference type="GO" id="GO:0004197">
    <property type="term" value="F:cysteine-type endopeptidase activity"/>
    <property type="evidence" value="ECO:0007669"/>
    <property type="project" value="InterPro"/>
</dbReference>
<keyword evidence="3 8" id="KW-0732">Signal</keyword>
<comment type="caution">
    <text evidence="10">The sequence shown here is derived from an EMBL/GenBank/DDBJ whole genome shotgun (WGS) entry which is preliminary data.</text>
</comment>
<evidence type="ECO:0000256" key="2">
    <source>
        <dbReference type="ARBA" id="ARBA00022670"/>
    </source>
</evidence>
<evidence type="ECO:0000259" key="9">
    <source>
        <dbReference type="SMART" id="SM00645"/>
    </source>
</evidence>
<dbReference type="PRINTS" id="PR00705">
    <property type="entry name" value="PAPAIN"/>
</dbReference>
<dbReference type="Pfam" id="PF08127">
    <property type="entry name" value="Propeptide_C1"/>
    <property type="match status" value="1"/>
</dbReference>
<dbReference type="PROSITE" id="PS00640">
    <property type="entry name" value="THIOL_PROTEASE_ASN"/>
    <property type="match status" value="1"/>
</dbReference>
<evidence type="ECO:0000256" key="7">
    <source>
        <dbReference type="ARBA" id="ARBA00023157"/>
    </source>
</evidence>
<dbReference type="OMA" id="EYRVFEM"/>
<dbReference type="FunFam" id="3.90.70.10:FF:000031">
    <property type="entry name" value="Cathepsin B"/>
    <property type="match status" value="1"/>
</dbReference>
<dbReference type="GO" id="GO:0006508">
    <property type="term" value="P:proteolysis"/>
    <property type="evidence" value="ECO:0007669"/>
    <property type="project" value="UniProtKB-KW"/>
</dbReference>
<dbReference type="InterPro" id="IPR038765">
    <property type="entry name" value="Papain-like_cys_pep_sf"/>
</dbReference>
<keyword evidence="11" id="KW-1185">Reference proteome</keyword>
<evidence type="ECO:0000313" key="11">
    <source>
        <dbReference type="Proteomes" id="UP000821853"/>
    </source>
</evidence>
<dbReference type="InterPro" id="IPR012599">
    <property type="entry name" value="Propeptide_C1A"/>
</dbReference>
<dbReference type="InterPro" id="IPR013128">
    <property type="entry name" value="Peptidase_C1A"/>
</dbReference>
<evidence type="ECO:0000256" key="1">
    <source>
        <dbReference type="ARBA" id="ARBA00008455"/>
    </source>
</evidence>